<dbReference type="Gene3D" id="2.60.120.200">
    <property type="match status" value="7"/>
</dbReference>
<evidence type="ECO:0000313" key="10">
    <source>
        <dbReference type="Proteomes" id="UP000694569"/>
    </source>
</evidence>
<evidence type="ECO:0000259" key="8">
    <source>
        <dbReference type="PROSITE" id="PS50060"/>
    </source>
</evidence>
<dbReference type="PRINTS" id="PR00261">
    <property type="entry name" value="LDLRECEPTOR"/>
</dbReference>
<feature type="domain" description="MAM" evidence="8">
    <location>
        <begin position="644"/>
        <end position="808"/>
    </location>
</feature>
<keyword evidence="2 3" id="KW-1015">Disulfide bond</keyword>
<dbReference type="Pfam" id="PF00629">
    <property type="entry name" value="MAM"/>
    <property type="match status" value="7"/>
</dbReference>
<feature type="disulfide bond" evidence="4">
    <location>
        <begin position="1743"/>
        <end position="1758"/>
    </location>
</feature>
<feature type="domain" description="MAM" evidence="8">
    <location>
        <begin position="297"/>
        <end position="345"/>
    </location>
</feature>
<dbReference type="CDD" id="cd00112">
    <property type="entry name" value="LDLa"/>
    <property type="match status" value="9"/>
</dbReference>
<dbReference type="SUPFAM" id="SSF49899">
    <property type="entry name" value="Concanavalin A-like lectins/glucanases"/>
    <property type="match status" value="8"/>
</dbReference>
<feature type="disulfide bond" evidence="4">
    <location>
        <begin position="30"/>
        <end position="48"/>
    </location>
</feature>
<feature type="disulfide bond" evidence="4">
    <location>
        <begin position="1269"/>
        <end position="1287"/>
    </location>
</feature>
<evidence type="ECO:0000256" key="6">
    <source>
        <dbReference type="SAM" id="SignalP"/>
    </source>
</evidence>
<feature type="chain" id="PRO_5034450729" evidence="6">
    <location>
        <begin position="23"/>
        <end position="1903"/>
    </location>
</feature>
<dbReference type="GeneTree" id="ENSGT00940000158809"/>
<dbReference type="Proteomes" id="UP000694569">
    <property type="component" value="Unplaced"/>
</dbReference>
<dbReference type="SUPFAM" id="SSF57424">
    <property type="entry name" value="LDL receptor-like module"/>
    <property type="match status" value="9"/>
</dbReference>
<dbReference type="PANTHER" id="PTHR23282:SF140">
    <property type="entry name" value="MAM AND LDL-RECEPTOR CLASS A DOMAIN-CONTAINING PROTEIN 1"/>
    <property type="match status" value="1"/>
</dbReference>
<feature type="disulfide bond" evidence="3">
    <location>
        <begin position="1824"/>
        <end position="1833"/>
    </location>
</feature>
<feature type="disulfide bond" evidence="4">
    <location>
        <begin position="1047"/>
        <end position="1059"/>
    </location>
</feature>
<dbReference type="Ensembl" id="ENSLLET00000016341.1">
    <property type="protein sequence ID" value="ENSLLEP00000015741.1"/>
    <property type="gene ID" value="ENSLLEG00000009257.1"/>
</dbReference>
<comment type="caution">
    <text evidence="3">Lacks conserved residue(s) required for the propagation of feature annotation.</text>
</comment>
<sequence>MFNSSGLFALLITINLLKIVLTSQGNGFQCRNGFFAPSDNLCDFTDQCGDNSDESQCSLYEKCDFETDLCNMTSEGWIRTNGFTSRSPQHDHTLKDSAYFLALSSPSMLPAQAVLRSVVFSSTDERNTCQLRFYYHFADVSGSLMIGLQMYPQDQVNDVWKQTSSQKNVWTREVITIHSSEKFKVSQHVQSWYGDGVSLCDSDMCDWTPRSPEGHVSWILESSLENLASEFASKISRNGKGRNNNSSCHLLNLMSKILERNYNFFQGNQNTYSLSQDNFYLLSVYSHNFTMKIGNFSRCDFENFETSGCDWTSTETDGLTWKVTNGKSRDYILPDKDHTTKTENGKCLLELTHLLKFYLNCLNSKVIEMQLIKQIMDSSDYQWGKATIDFITDSRETNVPYQVRITVSCKAPEIKNGRVFIDLCTLYAHFPAAKCDFENHTCGWHERFYDHSFDWIRGSSSIISSDYQDQAPPQDHTINKVEGHFMFVRKRDHLNTQIAELRSPRFRQAASGCTMTFWYYNYGLSVGKAEMHLHVDSEKVPTLVWNTYYDQGNQWLKAFVQLDRLSQPFQLSLTKRNLENYNGVSAIDDVVFENCSLSPPVATCEGPDLFWCTDTKACISSISVCDLIDDCGDLSDESDCPPELQCNFEDGLCNWVQDIEDDFDWTMIQGSTPTLDTGPMKDHTFGTAKGHFFYIETSEPQLFRNQAVLLSPIIDSTINNGNKTCIFRFFYHMYGKQIYSLVIHKRIMRNSRGQLLWQVFGNKGNRWLKKVLYINSTQPFQIMVTGTVGDGFTGDIAIDDFSFYNCTLYTGTLPTWAPAPVETTTIPTLPIHNCTTEEFVCRTTGQCIQIADKCNFRADCSDNSDEDECVSEYCNFEDKSKCQWFQPGIAVSSKSATFQWEIGQGSTIHPGEETHRPLKDRTMSSKEGTYLYADSSNGEFGDIAELMTPIISHTGPKCKLVFWSYMNGATVGIFKVLIKFRNLTYELWSQNGRQGAQWKRAEVFLGTLSSFQIVLQAIRGVSYVGDVTVDDISFENCAPIMIPEKDCTPEEFMCANKYCIPKNNLCDFVNDCADHSDENPLICSSFSRCNFEFDLCDWKQDENDDFDWNLRAGSTPSIGTGPATDHTLQNPFGYYVFIESSFPQLPRQRAKLSGPLISRWSKGCKLIFYFHMYGGGIGLLTVSQVTIRNQEHTLLNLTGDQGNYWQREELTLLDLGEHFYVTFEARIGKDQRGDIALDDIIFSNECIIVNTIHNPMVQTSSCRQGYLPCNNKKCYQAEQQCDFSDDCGDFTDESECGTSCTFEDGICGWQNSKADSFDWILGNAAPALRPPYDHTTGTEDGHFLYLETSLAGLKGEKAHIKSSRWKESNANCKLRFWYYRSSKATGLIQVLIKTNKGLTKIWGEGGNPQGTWTKAEIRLGKRRDFEIVFEGIRTRDFGGGAAIDDIEFISCSTVGEKPGRCPADTDFVCKNKKCIKYHHVCDYKPDCEDQSDEMNCGNYNALSGSCDFEHFDQNGNLACDLKQDESNHFDWTIRSRIIKGINGDRNPDRGKYFLYANTSMQQEGDTARIVTTNPFPATQEQCRVRFWYYVNGSPRSGILKVHLANTHGLDILLWSKTESKMKKWLYANVILSSPSPFRVVFEAEVGSDKMADIAIDDISFTPECYFEGSPTPHPTCPPESFLCFYEKNCVPLSANCNGTEECMDGSDEINCLTAAPITVTTRRCNETEIQCADKKCIPSMLWCDGVSDCPLDEDEAECSGQTCMDGSLLCVSSDTCIPVHHRCDGTPDCSDFYQDESSCSVCPDKYCNNGGKCFIEHDIPLCKCPKKWKGNRCHLPVAELPPVTADDNKNVLWISLGIGFACFLAAITVACLWFFCKRTSHFTYASPVAPAQNDGCSFAHVHF</sequence>
<reference evidence="9" key="1">
    <citation type="submission" date="2025-08" db="UniProtKB">
        <authorList>
            <consortium name="Ensembl"/>
        </authorList>
    </citation>
    <scope>IDENTIFICATION</scope>
</reference>
<feature type="disulfide bond" evidence="4">
    <location>
        <begin position="1469"/>
        <end position="1487"/>
    </location>
</feature>
<dbReference type="InterPro" id="IPR000742">
    <property type="entry name" value="EGF"/>
</dbReference>
<dbReference type="InterPro" id="IPR013320">
    <property type="entry name" value="ConA-like_dom_sf"/>
</dbReference>
<dbReference type="InterPro" id="IPR036055">
    <property type="entry name" value="LDL_receptor-like_sf"/>
</dbReference>
<feature type="disulfide bond" evidence="4">
    <location>
        <begin position="1054"/>
        <end position="1072"/>
    </location>
</feature>
<keyword evidence="3" id="KW-0245">EGF-like domain</keyword>
<dbReference type="PROSITE" id="PS50068">
    <property type="entry name" value="LDLRA_2"/>
    <property type="match status" value="9"/>
</dbReference>
<feature type="disulfide bond" evidence="4">
    <location>
        <begin position="1731"/>
        <end position="1749"/>
    </location>
</feature>
<keyword evidence="1" id="KW-0677">Repeat</keyword>
<proteinExistence type="predicted"/>
<feature type="disulfide bond" evidence="4">
    <location>
        <begin position="854"/>
        <end position="869"/>
    </location>
</feature>
<dbReference type="CDD" id="cd06263">
    <property type="entry name" value="MAM"/>
    <property type="match status" value="6"/>
</dbReference>
<feature type="disulfide bond" evidence="4">
    <location>
        <begin position="625"/>
        <end position="640"/>
    </location>
</feature>
<dbReference type="SMART" id="SM00137">
    <property type="entry name" value="MAM"/>
    <property type="match status" value="6"/>
</dbReference>
<reference evidence="9" key="2">
    <citation type="submission" date="2025-09" db="UniProtKB">
        <authorList>
            <consortium name="Ensembl"/>
        </authorList>
    </citation>
    <scope>IDENTIFICATION</scope>
</reference>
<name>A0A8C5PD79_9ANUR</name>
<keyword evidence="5" id="KW-1133">Transmembrane helix</keyword>
<organism evidence="9 10">
    <name type="scientific">Leptobrachium leishanense</name>
    <name type="common">Leishan spiny toad</name>
    <dbReference type="NCBI Taxonomy" id="445787"/>
    <lineage>
        <taxon>Eukaryota</taxon>
        <taxon>Metazoa</taxon>
        <taxon>Chordata</taxon>
        <taxon>Craniata</taxon>
        <taxon>Vertebrata</taxon>
        <taxon>Euteleostomi</taxon>
        <taxon>Amphibia</taxon>
        <taxon>Batrachia</taxon>
        <taxon>Anura</taxon>
        <taxon>Pelobatoidea</taxon>
        <taxon>Megophryidae</taxon>
        <taxon>Leptobrachium</taxon>
    </lineage>
</organism>
<feature type="domain" description="MAM" evidence="8">
    <location>
        <begin position="1504"/>
        <end position="1666"/>
    </location>
</feature>
<feature type="domain" description="MAM" evidence="8">
    <location>
        <begin position="433"/>
        <end position="597"/>
    </location>
</feature>
<keyword evidence="5" id="KW-0812">Transmembrane</keyword>
<feature type="domain" description="MAM" evidence="8">
    <location>
        <begin position="1298"/>
        <end position="1453"/>
    </location>
</feature>
<dbReference type="InterPro" id="IPR002172">
    <property type="entry name" value="LDrepeatLR_classA_rpt"/>
</dbReference>
<keyword evidence="6" id="KW-0732">Signal</keyword>
<dbReference type="Gene3D" id="4.10.400.10">
    <property type="entry name" value="Low-density Lipoprotein Receptor"/>
    <property type="match status" value="9"/>
</dbReference>
<dbReference type="PROSITE" id="PS50026">
    <property type="entry name" value="EGF_3"/>
    <property type="match status" value="1"/>
</dbReference>
<feature type="disulfide bond" evidence="4">
    <location>
        <begin position="1696"/>
        <end position="1711"/>
    </location>
</feature>
<feature type="transmembrane region" description="Helical" evidence="5">
    <location>
        <begin position="1851"/>
        <end position="1876"/>
    </location>
</feature>
<dbReference type="OrthoDB" id="412155at2759"/>
<dbReference type="PROSITE" id="PS01209">
    <property type="entry name" value="LDLRA_1"/>
    <property type="match status" value="6"/>
</dbReference>
<dbReference type="FunFam" id="2.60.120.200:FF:000182">
    <property type="entry name" value="MAM and LDL-receptor class A domain-containing protein 1"/>
    <property type="match status" value="1"/>
</dbReference>
<dbReference type="InterPro" id="IPR051560">
    <property type="entry name" value="MAM_domain-containing"/>
</dbReference>
<dbReference type="InterPro" id="IPR000998">
    <property type="entry name" value="MAM_dom"/>
</dbReference>
<protein>
    <submittedName>
        <fullName evidence="9">MAM and LDL receptor class A domain containing 1</fullName>
    </submittedName>
</protein>
<feature type="domain" description="MAM" evidence="8">
    <location>
        <begin position="872"/>
        <end position="1039"/>
    </location>
</feature>
<dbReference type="SMART" id="SM00192">
    <property type="entry name" value="LDLa"/>
    <property type="match status" value="9"/>
</dbReference>
<keyword evidence="5" id="KW-0472">Membrane</keyword>
<dbReference type="PANTHER" id="PTHR23282">
    <property type="entry name" value="APICAL ENDOSOMAL GLYCOPROTEIN PRECURSOR"/>
    <property type="match status" value="1"/>
</dbReference>
<accession>A0A8C5PD79</accession>
<feature type="disulfide bond" evidence="4">
    <location>
        <begin position="1262"/>
        <end position="1274"/>
    </location>
</feature>
<dbReference type="GO" id="GO:0016020">
    <property type="term" value="C:membrane"/>
    <property type="evidence" value="ECO:0007669"/>
    <property type="project" value="InterPro"/>
</dbReference>
<feature type="domain" description="MAM" evidence="8">
    <location>
        <begin position="1087"/>
        <end position="1248"/>
    </location>
</feature>
<evidence type="ECO:0000256" key="3">
    <source>
        <dbReference type="PROSITE-ProRule" id="PRU00076"/>
    </source>
</evidence>
<feature type="disulfide bond" evidence="4">
    <location>
        <begin position="1281"/>
        <end position="1296"/>
    </location>
</feature>
<dbReference type="PROSITE" id="PS50060">
    <property type="entry name" value="MAM_2"/>
    <property type="match status" value="8"/>
</dbReference>
<evidence type="ECO:0000256" key="4">
    <source>
        <dbReference type="PROSITE-ProRule" id="PRU00124"/>
    </source>
</evidence>
<evidence type="ECO:0000313" key="9">
    <source>
        <dbReference type="Ensembl" id="ENSLLEP00000015741.1"/>
    </source>
</evidence>
<feature type="domain" description="EGF-like" evidence="7">
    <location>
        <begin position="1800"/>
        <end position="1834"/>
    </location>
</feature>
<dbReference type="Pfam" id="PF00057">
    <property type="entry name" value="Ldl_recept_a"/>
    <property type="match status" value="6"/>
</dbReference>
<dbReference type="SUPFAM" id="SSF57196">
    <property type="entry name" value="EGF/Laminin"/>
    <property type="match status" value="1"/>
</dbReference>
<evidence type="ECO:0000256" key="1">
    <source>
        <dbReference type="ARBA" id="ARBA00022737"/>
    </source>
</evidence>
<evidence type="ECO:0000259" key="7">
    <source>
        <dbReference type="PROSITE" id="PS50026"/>
    </source>
</evidence>
<evidence type="ECO:0000256" key="2">
    <source>
        <dbReference type="ARBA" id="ARBA00023157"/>
    </source>
</evidence>
<gene>
    <name evidence="9" type="primary">MALRD1</name>
</gene>
<feature type="disulfide bond" evidence="4">
    <location>
        <begin position="1724"/>
        <end position="1736"/>
    </location>
</feature>
<dbReference type="InterPro" id="IPR023415">
    <property type="entry name" value="LDLR_class-A_CS"/>
</dbReference>
<feature type="signal peptide" evidence="6">
    <location>
        <begin position="1"/>
        <end position="22"/>
    </location>
</feature>
<keyword evidence="10" id="KW-1185">Reference proteome</keyword>
<feature type="disulfide bond" evidence="4">
    <location>
        <begin position="1481"/>
        <end position="1496"/>
    </location>
</feature>
<feature type="domain" description="MAM" evidence="8">
    <location>
        <begin position="61"/>
        <end position="185"/>
    </location>
</feature>
<dbReference type="PROSITE" id="PS00022">
    <property type="entry name" value="EGF_1"/>
    <property type="match status" value="1"/>
</dbReference>
<evidence type="ECO:0000256" key="5">
    <source>
        <dbReference type="SAM" id="Phobius"/>
    </source>
</evidence>
<dbReference type="PRINTS" id="PR00020">
    <property type="entry name" value="MAMDOMAIN"/>
</dbReference>
<feature type="disulfide bond" evidence="4">
    <location>
        <begin position="42"/>
        <end position="57"/>
    </location>
</feature>